<evidence type="ECO:0000313" key="2">
    <source>
        <dbReference type="Proteomes" id="UP000499080"/>
    </source>
</evidence>
<sequence>DSLREISSPKYSTCGLSLRVTTSPQLKASSLSRNICLAVSWVCKRHLSCSCSNVKLCAMLVCVSIDSTSLGIAQLRESSSETPPLMAEASRRIKSKYDDDERRTVNQSTWAEGPPPLMPSFEVRWIPNGCG</sequence>
<feature type="non-terminal residue" evidence="1">
    <location>
        <position position="1"/>
    </location>
</feature>
<name>A0A4Y2Q0L4_ARAVE</name>
<accession>A0A4Y2Q0L4</accession>
<dbReference type="AlphaFoldDB" id="A0A4Y2Q0L4"/>
<protein>
    <submittedName>
        <fullName evidence="1">Uncharacterized protein</fullName>
    </submittedName>
</protein>
<dbReference type="Proteomes" id="UP000499080">
    <property type="component" value="Unassembled WGS sequence"/>
</dbReference>
<organism evidence="1 2">
    <name type="scientific">Araneus ventricosus</name>
    <name type="common">Orbweaver spider</name>
    <name type="synonym">Epeira ventricosa</name>
    <dbReference type="NCBI Taxonomy" id="182803"/>
    <lineage>
        <taxon>Eukaryota</taxon>
        <taxon>Metazoa</taxon>
        <taxon>Ecdysozoa</taxon>
        <taxon>Arthropoda</taxon>
        <taxon>Chelicerata</taxon>
        <taxon>Arachnida</taxon>
        <taxon>Araneae</taxon>
        <taxon>Araneomorphae</taxon>
        <taxon>Entelegynae</taxon>
        <taxon>Araneoidea</taxon>
        <taxon>Araneidae</taxon>
        <taxon>Araneus</taxon>
    </lineage>
</organism>
<dbReference type="EMBL" id="BGPR01136373">
    <property type="protein sequence ID" value="GBN57705.1"/>
    <property type="molecule type" value="Genomic_DNA"/>
</dbReference>
<proteinExistence type="predicted"/>
<gene>
    <name evidence="1" type="ORF">AVEN_232436_1</name>
</gene>
<keyword evidence="2" id="KW-1185">Reference proteome</keyword>
<reference evidence="1 2" key="1">
    <citation type="journal article" date="2019" name="Sci. Rep.">
        <title>Orb-weaving spider Araneus ventricosus genome elucidates the spidroin gene catalogue.</title>
        <authorList>
            <person name="Kono N."/>
            <person name="Nakamura H."/>
            <person name="Ohtoshi R."/>
            <person name="Moran D.A.P."/>
            <person name="Shinohara A."/>
            <person name="Yoshida Y."/>
            <person name="Fujiwara M."/>
            <person name="Mori M."/>
            <person name="Tomita M."/>
            <person name="Arakawa K."/>
        </authorList>
    </citation>
    <scope>NUCLEOTIDE SEQUENCE [LARGE SCALE GENOMIC DNA]</scope>
</reference>
<evidence type="ECO:0000313" key="1">
    <source>
        <dbReference type="EMBL" id="GBN57705.1"/>
    </source>
</evidence>
<comment type="caution">
    <text evidence="1">The sequence shown here is derived from an EMBL/GenBank/DDBJ whole genome shotgun (WGS) entry which is preliminary data.</text>
</comment>